<keyword evidence="7" id="KW-1278">Translocase</keyword>
<dbReference type="EMBL" id="JAABNR010000005">
    <property type="protein sequence ID" value="NBZ87271.1"/>
    <property type="molecule type" value="Genomic_DNA"/>
</dbReference>
<feature type="region of interest" description="Disordered" evidence="10">
    <location>
        <begin position="235"/>
        <end position="312"/>
    </location>
</feature>
<dbReference type="PROSITE" id="PS00211">
    <property type="entry name" value="ABC_TRANSPORTER_1"/>
    <property type="match status" value="1"/>
</dbReference>
<dbReference type="InterPro" id="IPR003439">
    <property type="entry name" value="ABC_transporter-like_ATP-bd"/>
</dbReference>
<evidence type="ECO:0000256" key="3">
    <source>
        <dbReference type="ARBA" id="ARBA00022741"/>
    </source>
</evidence>
<keyword evidence="9" id="KW-0472">Membrane</keyword>
<evidence type="ECO:0000256" key="1">
    <source>
        <dbReference type="ARBA" id="ARBA00022448"/>
    </source>
</evidence>
<dbReference type="PANTHER" id="PTHR42734">
    <property type="entry name" value="METAL TRANSPORT SYSTEM ATP-BINDING PROTEIN TM_0124-RELATED"/>
    <property type="match status" value="1"/>
</dbReference>
<dbReference type="SUPFAM" id="SSF52540">
    <property type="entry name" value="P-loop containing nucleoside triphosphate hydrolases"/>
    <property type="match status" value="1"/>
</dbReference>
<dbReference type="PROSITE" id="PS50893">
    <property type="entry name" value="ABC_TRANSPORTER_2"/>
    <property type="match status" value="1"/>
</dbReference>
<feature type="compositionally biased region" description="Basic and acidic residues" evidence="10">
    <location>
        <begin position="271"/>
        <end position="296"/>
    </location>
</feature>
<evidence type="ECO:0000256" key="6">
    <source>
        <dbReference type="ARBA" id="ARBA00022906"/>
    </source>
</evidence>
<keyword evidence="3" id="KW-0547">Nucleotide-binding</keyword>
<dbReference type="Proteomes" id="UP001193501">
    <property type="component" value="Unassembled WGS sequence"/>
</dbReference>
<evidence type="ECO:0000256" key="8">
    <source>
        <dbReference type="ARBA" id="ARBA00023065"/>
    </source>
</evidence>
<keyword evidence="5 12" id="KW-0067">ATP-binding</keyword>
<dbReference type="SMART" id="SM00382">
    <property type="entry name" value="AAA"/>
    <property type="match status" value="1"/>
</dbReference>
<dbReference type="InterPro" id="IPR027417">
    <property type="entry name" value="P-loop_NTPase"/>
</dbReference>
<keyword evidence="4" id="KW-0862">Zinc</keyword>
<keyword evidence="13" id="KW-1185">Reference proteome</keyword>
<evidence type="ECO:0000259" key="11">
    <source>
        <dbReference type="PROSITE" id="PS50893"/>
    </source>
</evidence>
<dbReference type="PANTHER" id="PTHR42734:SF9">
    <property type="entry name" value="ZINC IMPORT ATP-BINDING PROTEIN ZNUC"/>
    <property type="match status" value="1"/>
</dbReference>
<evidence type="ECO:0000256" key="2">
    <source>
        <dbReference type="ARBA" id="ARBA00022475"/>
    </source>
</evidence>
<dbReference type="InterPro" id="IPR017871">
    <property type="entry name" value="ABC_transporter-like_CS"/>
</dbReference>
<dbReference type="GO" id="GO:0016887">
    <property type="term" value="F:ATP hydrolysis activity"/>
    <property type="evidence" value="ECO:0007669"/>
    <property type="project" value="InterPro"/>
</dbReference>
<feature type="domain" description="ABC transporter" evidence="11">
    <location>
        <begin position="8"/>
        <end position="222"/>
    </location>
</feature>
<dbReference type="GO" id="GO:0010043">
    <property type="term" value="P:response to zinc ion"/>
    <property type="evidence" value="ECO:0007669"/>
    <property type="project" value="TreeGrafter"/>
</dbReference>
<sequence length="312" mass="33457">MLDRTPLLQAHDLRVTLGATEVLTGVDFAIRQGEIVTVLGPNGSGKSTLMRALLGMIPAGGQVVRAPGLRVGYVPQKLALDRSLPMTVRRFLSLPVRVKDAEAAQVLERVGMAGMGPRLLSGLSGGQLQRVMLARALLGRPQLLVLDEPTSGLDQPGEAAFYRLIAEVRAETGAAVLMVSHDLHVVMAASDRVVCLNHHICCEGTPRVVSAAPEYRALFGLGTQGALALYQHRHDHSHDGVHDHGAHGHHDHGHGHAVEVTGHSGHGHHDHGHDHHGHDHERRHRVEVPRQARDGGELGVKFASGKETPDAS</sequence>
<evidence type="ECO:0000256" key="7">
    <source>
        <dbReference type="ARBA" id="ARBA00022967"/>
    </source>
</evidence>
<evidence type="ECO:0000256" key="10">
    <source>
        <dbReference type="SAM" id="MobiDB-lite"/>
    </source>
</evidence>
<dbReference type="AlphaFoldDB" id="A0AAE4Y7G7"/>
<reference evidence="12" key="1">
    <citation type="submission" date="2020-01" db="EMBL/GenBank/DDBJ databases">
        <authorList>
            <person name="Chen W.-M."/>
        </authorList>
    </citation>
    <scope>NUCLEOTIDE SEQUENCE</scope>
    <source>
        <strain evidence="12">CYK-10</strain>
    </source>
</reference>
<proteinExistence type="predicted"/>
<evidence type="ECO:0000256" key="5">
    <source>
        <dbReference type="ARBA" id="ARBA00022840"/>
    </source>
</evidence>
<name>A0AAE4Y7G7_9RHOB</name>
<dbReference type="GO" id="GO:0005524">
    <property type="term" value="F:ATP binding"/>
    <property type="evidence" value="ECO:0007669"/>
    <property type="project" value="UniProtKB-KW"/>
</dbReference>
<keyword evidence="6" id="KW-0864">Zinc transport</keyword>
<comment type="caution">
    <text evidence="12">The sequence shown here is derived from an EMBL/GenBank/DDBJ whole genome shotgun (WGS) entry which is preliminary data.</text>
</comment>
<dbReference type="Gene3D" id="3.40.50.300">
    <property type="entry name" value="P-loop containing nucleotide triphosphate hydrolases"/>
    <property type="match status" value="1"/>
</dbReference>
<organism evidence="12 13">
    <name type="scientific">Stagnihabitans tardus</name>
    <dbReference type="NCBI Taxonomy" id="2699202"/>
    <lineage>
        <taxon>Bacteria</taxon>
        <taxon>Pseudomonadati</taxon>
        <taxon>Pseudomonadota</taxon>
        <taxon>Alphaproteobacteria</taxon>
        <taxon>Rhodobacterales</taxon>
        <taxon>Paracoccaceae</taxon>
        <taxon>Stagnihabitans</taxon>
    </lineage>
</organism>
<dbReference type="InterPro" id="IPR003593">
    <property type="entry name" value="AAA+_ATPase"/>
</dbReference>
<keyword evidence="8" id="KW-0406">Ion transport</keyword>
<keyword evidence="2" id="KW-1003">Cell membrane</keyword>
<evidence type="ECO:0000313" key="12">
    <source>
        <dbReference type="EMBL" id="NBZ87271.1"/>
    </source>
</evidence>
<gene>
    <name evidence="12" type="ORF">GV832_06720</name>
</gene>
<feature type="compositionally biased region" description="Basic and acidic residues" evidence="10">
    <location>
        <begin position="236"/>
        <end position="248"/>
    </location>
</feature>
<evidence type="ECO:0000256" key="4">
    <source>
        <dbReference type="ARBA" id="ARBA00022833"/>
    </source>
</evidence>
<keyword evidence="1" id="KW-0813">Transport</keyword>
<evidence type="ECO:0000313" key="13">
    <source>
        <dbReference type="Proteomes" id="UP001193501"/>
    </source>
</evidence>
<dbReference type="GO" id="GO:0006829">
    <property type="term" value="P:zinc ion transport"/>
    <property type="evidence" value="ECO:0007669"/>
    <property type="project" value="UniProtKB-KW"/>
</dbReference>
<dbReference type="InterPro" id="IPR050153">
    <property type="entry name" value="Metal_Ion_Import_ABC"/>
</dbReference>
<dbReference type="Pfam" id="PF00005">
    <property type="entry name" value="ABC_tran"/>
    <property type="match status" value="1"/>
</dbReference>
<accession>A0AAE4Y7G7</accession>
<evidence type="ECO:0000256" key="9">
    <source>
        <dbReference type="ARBA" id="ARBA00023136"/>
    </source>
</evidence>
<protein>
    <submittedName>
        <fullName evidence="12">ATP-binding cassette domain-containing protein</fullName>
    </submittedName>
</protein>